<dbReference type="EMBL" id="PIPR01000001">
    <property type="protein sequence ID" value="RUO40946.1"/>
    <property type="molecule type" value="Genomic_DNA"/>
</dbReference>
<organism evidence="1 2">
    <name type="scientific">Pseudidiomarina aestuarii</name>
    <dbReference type="NCBI Taxonomy" id="624146"/>
    <lineage>
        <taxon>Bacteria</taxon>
        <taxon>Pseudomonadati</taxon>
        <taxon>Pseudomonadota</taxon>
        <taxon>Gammaproteobacteria</taxon>
        <taxon>Alteromonadales</taxon>
        <taxon>Idiomarinaceae</taxon>
        <taxon>Pseudidiomarina</taxon>
    </lineage>
</organism>
<dbReference type="InterPro" id="IPR021431">
    <property type="entry name" value="DUF3080"/>
</dbReference>
<dbReference type="AlphaFoldDB" id="A0A7Z6ZTC4"/>
<dbReference type="Pfam" id="PF11279">
    <property type="entry name" value="DUF3080"/>
    <property type="match status" value="1"/>
</dbReference>
<name>A0A7Z6ZTC4_9GAMM</name>
<protein>
    <recommendedName>
        <fullName evidence="3">DUF3080 domain-containing protein</fullName>
    </recommendedName>
</protein>
<keyword evidence="2" id="KW-1185">Reference proteome</keyword>
<proteinExistence type="predicted"/>
<sequence>MNPFHERCERTMIVTRTTRFGYAFGLLTLLFSLTLSGCSDTPPALKVLVDYRERVATPQDLPLPALQLPAVIRPPEPRKLRVEVPDVTVSLLDSLRLDTCAAGASIVQRNSALGRLETGFRRYHGDLEIIDQLNDCLTSLDDPSSELGQRLQQALAAKRETLPLLKQRAIASDDALRHALTPANQSSADLSNESLAESLDAFQVLLNLLQYTEESDQVLISAERLERALETLEQNEALGLLWRNQHEWLHGLEQSHSLVIGSGERSGCLSAGTPQRAQVLRTVFSKYFAAEVQAQVALLIGHAYRVNPLLTELQKHSNQTLLVDYLTELQDLSIQLTAAIKTHAEHWQQFFRDCDFQPGSQS</sequence>
<evidence type="ECO:0008006" key="3">
    <source>
        <dbReference type="Google" id="ProtNLM"/>
    </source>
</evidence>
<evidence type="ECO:0000313" key="2">
    <source>
        <dbReference type="Proteomes" id="UP000287766"/>
    </source>
</evidence>
<comment type="caution">
    <text evidence="1">The sequence shown here is derived from an EMBL/GenBank/DDBJ whole genome shotgun (WGS) entry which is preliminary data.</text>
</comment>
<evidence type="ECO:0000313" key="1">
    <source>
        <dbReference type="EMBL" id="RUO40946.1"/>
    </source>
</evidence>
<accession>A0A7Z6ZTC4</accession>
<reference evidence="2" key="1">
    <citation type="journal article" date="2018" name="Front. Microbiol.">
        <title>Genome-Based Analysis Reveals the Taxonomy and Diversity of the Family Idiomarinaceae.</title>
        <authorList>
            <person name="Liu Y."/>
            <person name="Lai Q."/>
            <person name="Shao Z."/>
        </authorList>
    </citation>
    <scope>NUCLEOTIDE SEQUENCE [LARGE SCALE GENOMIC DNA]</scope>
    <source>
        <strain evidence="2">KYW314</strain>
    </source>
</reference>
<dbReference type="Proteomes" id="UP000287766">
    <property type="component" value="Unassembled WGS sequence"/>
</dbReference>
<gene>
    <name evidence="1" type="ORF">CWE22_01740</name>
</gene>